<dbReference type="InterPro" id="IPR043128">
    <property type="entry name" value="Rev_trsase/Diguanyl_cyclase"/>
</dbReference>
<dbReference type="KEGG" id="afy:BW247_14805"/>
<sequence length="583" mass="63593">MLKFAETIRQPGTGIGEAAGIVGQDPVLAAKVIKLANSMFYRGLRPSVAIEDAVARIGLQTLARLSLSLSPPDQHPVIDSFDLERYWHAAHARATAMHSLAKHIRCCPAAELYSLGLLADIGQLVLASTAREAGASEPPPQQLTAALFAHWSMPTIMIAAVAPHHTSVSAADGERLEKLRFMLDIANALCTSAPRPDALPAELRRTAAQMGLDDQRLHTIQAEIDTARQAVTDRFSAAPQHEAYTRLMRLHSTSAHGAAHAGQHAPANAVLITDDDASNIALLTRYLEPAGYTVYAASNAQDAIAIMQQSMPRILIIDWMMPGMNGLNACQSLRQQFGGRLYIVLLSAFVGSDRAIEALEAGANDFLEKPIERKLLLAKLRVAQRTVELTLDLEEAQHQSDATHRELTELNARLRQDATQDALTGLPNRRAFDAYLSETWAAARRHTLPIACIMLDIDHFKRVNDEHGHDAGDRALTALAGVLQTHSRAGDKAARYGGEEFVMLCTHSDLAAAFRLAERLRRQIEQLRGDYPPITISGGVAAMTPDMHEPAQLLRAADQCLLEAKRNGRNRIVMHATETQPPL</sequence>
<dbReference type="EC" id="2.7.7.65" evidence="2"/>
<dbReference type="SMART" id="SM00267">
    <property type="entry name" value="GGDEF"/>
    <property type="match status" value="1"/>
</dbReference>
<feature type="domain" description="HDOD" evidence="7">
    <location>
        <begin position="1"/>
        <end position="167"/>
    </location>
</feature>
<dbReference type="PROSITE" id="PS50887">
    <property type="entry name" value="GGDEF"/>
    <property type="match status" value="1"/>
</dbReference>
<keyword evidence="9" id="KW-1185">Reference proteome</keyword>
<keyword evidence="4" id="KW-0597">Phosphoprotein</keyword>
<dbReference type="STRING" id="1765967.BW247_14805"/>
<dbReference type="SUPFAM" id="SSF55073">
    <property type="entry name" value="Nucleotide cyclase"/>
    <property type="match status" value="1"/>
</dbReference>
<dbReference type="NCBIfam" id="TIGR00254">
    <property type="entry name" value="GGDEF"/>
    <property type="match status" value="1"/>
</dbReference>
<comment type="cofactor">
    <cofactor evidence="1">
        <name>Mg(2+)</name>
        <dbReference type="ChEBI" id="CHEBI:18420"/>
    </cofactor>
</comment>
<gene>
    <name evidence="8" type="ORF">BW247_14805</name>
</gene>
<evidence type="ECO:0000259" key="7">
    <source>
        <dbReference type="PROSITE" id="PS51833"/>
    </source>
</evidence>
<dbReference type="GO" id="GO:1902201">
    <property type="term" value="P:negative regulation of bacterial-type flagellum-dependent cell motility"/>
    <property type="evidence" value="ECO:0007669"/>
    <property type="project" value="TreeGrafter"/>
</dbReference>
<dbReference type="SMART" id="SM00448">
    <property type="entry name" value="REC"/>
    <property type="match status" value="1"/>
</dbReference>
<dbReference type="InterPro" id="IPR000160">
    <property type="entry name" value="GGDEF_dom"/>
</dbReference>
<dbReference type="GO" id="GO:0005886">
    <property type="term" value="C:plasma membrane"/>
    <property type="evidence" value="ECO:0007669"/>
    <property type="project" value="TreeGrafter"/>
</dbReference>
<dbReference type="SUPFAM" id="SSF109604">
    <property type="entry name" value="HD-domain/PDEase-like"/>
    <property type="match status" value="1"/>
</dbReference>
<dbReference type="InterPro" id="IPR029787">
    <property type="entry name" value="Nucleotide_cyclase"/>
</dbReference>
<dbReference type="PANTHER" id="PTHR45138">
    <property type="entry name" value="REGULATORY COMPONENTS OF SENSORY TRANSDUCTION SYSTEM"/>
    <property type="match status" value="1"/>
</dbReference>
<dbReference type="AlphaFoldDB" id="A0A1P8UK41"/>
<feature type="domain" description="GGDEF" evidence="6">
    <location>
        <begin position="448"/>
        <end position="577"/>
    </location>
</feature>
<dbReference type="GO" id="GO:0043709">
    <property type="term" value="P:cell adhesion involved in single-species biofilm formation"/>
    <property type="evidence" value="ECO:0007669"/>
    <property type="project" value="TreeGrafter"/>
</dbReference>
<evidence type="ECO:0000256" key="2">
    <source>
        <dbReference type="ARBA" id="ARBA00012528"/>
    </source>
</evidence>
<evidence type="ECO:0000256" key="3">
    <source>
        <dbReference type="ARBA" id="ARBA00034247"/>
    </source>
</evidence>
<dbReference type="EMBL" id="CP019434">
    <property type="protein sequence ID" value="APZ44199.1"/>
    <property type="molecule type" value="Genomic_DNA"/>
</dbReference>
<dbReference type="InterPro" id="IPR050469">
    <property type="entry name" value="Diguanylate_Cyclase"/>
</dbReference>
<dbReference type="CDD" id="cd01949">
    <property type="entry name" value="GGDEF"/>
    <property type="match status" value="1"/>
</dbReference>
<dbReference type="SUPFAM" id="SSF52172">
    <property type="entry name" value="CheY-like"/>
    <property type="match status" value="1"/>
</dbReference>
<dbReference type="Gene3D" id="3.30.70.270">
    <property type="match status" value="1"/>
</dbReference>
<dbReference type="GO" id="GO:0000160">
    <property type="term" value="P:phosphorelay signal transduction system"/>
    <property type="evidence" value="ECO:0007669"/>
    <property type="project" value="InterPro"/>
</dbReference>
<dbReference type="InterPro" id="IPR001789">
    <property type="entry name" value="Sig_transdc_resp-reg_receiver"/>
</dbReference>
<dbReference type="Pfam" id="PF00990">
    <property type="entry name" value="GGDEF"/>
    <property type="match status" value="1"/>
</dbReference>
<dbReference type="Pfam" id="PF08668">
    <property type="entry name" value="HDOD"/>
    <property type="match status" value="1"/>
</dbReference>
<accession>A0A1P8UK41</accession>
<evidence type="ECO:0000313" key="9">
    <source>
        <dbReference type="Proteomes" id="UP000243807"/>
    </source>
</evidence>
<feature type="modified residue" description="4-aspartylphosphate" evidence="4">
    <location>
        <position position="318"/>
    </location>
</feature>
<dbReference type="InterPro" id="IPR011006">
    <property type="entry name" value="CheY-like_superfamily"/>
</dbReference>
<evidence type="ECO:0000313" key="8">
    <source>
        <dbReference type="EMBL" id="APZ44199.1"/>
    </source>
</evidence>
<evidence type="ECO:0000256" key="1">
    <source>
        <dbReference type="ARBA" id="ARBA00001946"/>
    </source>
</evidence>
<feature type="domain" description="Response regulatory" evidence="5">
    <location>
        <begin position="269"/>
        <end position="384"/>
    </location>
</feature>
<reference evidence="8 9" key="1">
    <citation type="submission" date="2017-01" db="EMBL/GenBank/DDBJ databases">
        <title>Draft sequence of Acidihalobacter ferrooxidans strain DSM 14175 (strain V8).</title>
        <authorList>
            <person name="Khaleque H.N."/>
            <person name="Ramsay J.P."/>
            <person name="Murphy R.J.T."/>
            <person name="Kaksonen A.H."/>
            <person name="Boxall N.J."/>
            <person name="Watkin E.L.J."/>
        </authorList>
    </citation>
    <scope>NUCLEOTIDE SEQUENCE [LARGE SCALE GENOMIC DNA]</scope>
    <source>
        <strain evidence="8 9">V8</strain>
    </source>
</reference>
<organism evidence="8 9">
    <name type="scientific">Acidihalobacter ferrooxydans</name>
    <dbReference type="NCBI Taxonomy" id="1765967"/>
    <lineage>
        <taxon>Bacteria</taxon>
        <taxon>Pseudomonadati</taxon>
        <taxon>Pseudomonadota</taxon>
        <taxon>Gammaproteobacteria</taxon>
        <taxon>Chromatiales</taxon>
        <taxon>Ectothiorhodospiraceae</taxon>
        <taxon>Acidihalobacter</taxon>
    </lineage>
</organism>
<protein>
    <recommendedName>
        <fullName evidence="2">diguanylate cyclase</fullName>
        <ecNumber evidence="2">2.7.7.65</ecNumber>
    </recommendedName>
</protein>
<dbReference type="FunFam" id="3.30.70.270:FF:000001">
    <property type="entry name" value="Diguanylate cyclase domain protein"/>
    <property type="match status" value="1"/>
</dbReference>
<name>A0A1P8UK41_9GAMM</name>
<dbReference type="Gene3D" id="3.40.50.2300">
    <property type="match status" value="1"/>
</dbReference>
<evidence type="ECO:0000259" key="6">
    <source>
        <dbReference type="PROSITE" id="PS50887"/>
    </source>
</evidence>
<dbReference type="PROSITE" id="PS51833">
    <property type="entry name" value="HDOD"/>
    <property type="match status" value="1"/>
</dbReference>
<proteinExistence type="predicted"/>
<evidence type="ECO:0000259" key="5">
    <source>
        <dbReference type="PROSITE" id="PS50110"/>
    </source>
</evidence>
<dbReference type="PROSITE" id="PS50110">
    <property type="entry name" value="RESPONSE_REGULATORY"/>
    <property type="match status" value="1"/>
</dbReference>
<dbReference type="CDD" id="cd00156">
    <property type="entry name" value="REC"/>
    <property type="match status" value="1"/>
</dbReference>
<dbReference type="Pfam" id="PF00072">
    <property type="entry name" value="Response_reg"/>
    <property type="match status" value="1"/>
</dbReference>
<dbReference type="InterPro" id="IPR013976">
    <property type="entry name" value="HDOD"/>
</dbReference>
<dbReference type="Proteomes" id="UP000243807">
    <property type="component" value="Chromosome"/>
</dbReference>
<dbReference type="Gene3D" id="1.10.3210.10">
    <property type="entry name" value="Hypothetical protein af1432"/>
    <property type="match status" value="1"/>
</dbReference>
<evidence type="ECO:0000256" key="4">
    <source>
        <dbReference type="PROSITE-ProRule" id="PRU00169"/>
    </source>
</evidence>
<dbReference type="PANTHER" id="PTHR45138:SF9">
    <property type="entry name" value="DIGUANYLATE CYCLASE DGCM-RELATED"/>
    <property type="match status" value="1"/>
</dbReference>
<comment type="catalytic activity">
    <reaction evidence="3">
        <text>2 GTP = 3',3'-c-di-GMP + 2 diphosphate</text>
        <dbReference type="Rhea" id="RHEA:24898"/>
        <dbReference type="ChEBI" id="CHEBI:33019"/>
        <dbReference type="ChEBI" id="CHEBI:37565"/>
        <dbReference type="ChEBI" id="CHEBI:58805"/>
        <dbReference type="EC" id="2.7.7.65"/>
    </reaction>
</comment>
<dbReference type="GO" id="GO:0052621">
    <property type="term" value="F:diguanylate cyclase activity"/>
    <property type="evidence" value="ECO:0007669"/>
    <property type="project" value="UniProtKB-EC"/>
</dbReference>